<reference evidence="2" key="1">
    <citation type="journal article" date="2020" name="Stud. Mycol.">
        <title>101 Dothideomycetes genomes: a test case for predicting lifestyles and emergence of pathogens.</title>
        <authorList>
            <person name="Haridas S."/>
            <person name="Albert R."/>
            <person name="Binder M."/>
            <person name="Bloem J."/>
            <person name="Labutti K."/>
            <person name="Salamov A."/>
            <person name="Andreopoulos B."/>
            <person name="Baker S."/>
            <person name="Barry K."/>
            <person name="Bills G."/>
            <person name="Bluhm B."/>
            <person name="Cannon C."/>
            <person name="Castanera R."/>
            <person name="Culley D."/>
            <person name="Daum C."/>
            <person name="Ezra D."/>
            <person name="Gonzalez J."/>
            <person name="Henrissat B."/>
            <person name="Kuo A."/>
            <person name="Liang C."/>
            <person name="Lipzen A."/>
            <person name="Lutzoni F."/>
            <person name="Magnuson J."/>
            <person name="Mondo S."/>
            <person name="Nolan M."/>
            <person name="Ohm R."/>
            <person name="Pangilinan J."/>
            <person name="Park H.-J."/>
            <person name="Ramirez L."/>
            <person name="Alfaro M."/>
            <person name="Sun H."/>
            <person name="Tritt A."/>
            <person name="Yoshinaga Y."/>
            <person name="Zwiers L.-H."/>
            <person name="Turgeon B."/>
            <person name="Goodwin S."/>
            <person name="Spatafora J."/>
            <person name="Crous P."/>
            <person name="Grigoriev I."/>
        </authorList>
    </citation>
    <scope>NUCLEOTIDE SEQUENCE</scope>
    <source>
        <strain evidence="2">Tuck. ex Michener</strain>
    </source>
</reference>
<dbReference type="GO" id="GO:0070682">
    <property type="term" value="P:proteasome regulatory particle assembly"/>
    <property type="evidence" value="ECO:0007669"/>
    <property type="project" value="InterPro"/>
</dbReference>
<dbReference type="Proteomes" id="UP000800092">
    <property type="component" value="Unassembled WGS sequence"/>
</dbReference>
<dbReference type="PANTHER" id="PTHR40422:SF1">
    <property type="entry name" value="TRANSLATION MACHINERY-ASSOCIATED PROTEIN 17"/>
    <property type="match status" value="1"/>
</dbReference>
<dbReference type="EMBL" id="ML991795">
    <property type="protein sequence ID" value="KAF2234837.1"/>
    <property type="molecule type" value="Genomic_DNA"/>
</dbReference>
<proteinExistence type="predicted"/>
<dbReference type="InterPro" id="IPR038966">
    <property type="entry name" value="TMA17"/>
</dbReference>
<feature type="compositionally biased region" description="Basic and acidic residues" evidence="1">
    <location>
        <begin position="92"/>
        <end position="108"/>
    </location>
</feature>
<accession>A0A6A6HA11</accession>
<dbReference type="OrthoDB" id="548474at2759"/>
<dbReference type="GO" id="GO:0030674">
    <property type="term" value="F:protein-macromolecule adaptor activity"/>
    <property type="evidence" value="ECO:0007669"/>
    <property type="project" value="TreeGrafter"/>
</dbReference>
<protein>
    <submittedName>
        <fullName evidence="2">Uncharacterized protein</fullName>
    </submittedName>
</protein>
<dbReference type="AlphaFoldDB" id="A0A6A6HA11"/>
<dbReference type="PANTHER" id="PTHR40422">
    <property type="entry name" value="TRANSLATION MACHINERY-ASSOCIATED PROTEIN 17"/>
    <property type="match status" value="1"/>
</dbReference>
<evidence type="ECO:0000313" key="3">
    <source>
        <dbReference type="Proteomes" id="UP000800092"/>
    </source>
</evidence>
<feature type="region of interest" description="Disordered" evidence="1">
    <location>
        <begin position="92"/>
        <end position="178"/>
    </location>
</feature>
<feature type="compositionally biased region" description="Basic and acidic residues" evidence="1">
    <location>
        <begin position="154"/>
        <end position="178"/>
    </location>
</feature>
<name>A0A6A6HA11_VIRVR</name>
<evidence type="ECO:0000256" key="1">
    <source>
        <dbReference type="SAM" id="MobiDB-lite"/>
    </source>
</evidence>
<gene>
    <name evidence="2" type="ORF">EV356DRAFT_514733</name>
</gene>
<evidence type="ECO:0000313" key="2">
    <source>
        <dbReference type="EMBL" id="KAF2234837.1"/>
    </source>
</evidence>
<keyword evidence="3" id="KW-1185">Reference proteome</keyword>
<sequence>MATNSTPISAARFALAIHDLPLSSLHAKAAEIRNSLTHLRSSNEQLQPFANDGDTDCADAIRENEVVMRRMEERIELLRAEVEGRGMRWAEGEVEDRAEAEKMRDAEGRLVNGTESHGGADAMEGVEGNAVNGEVREATQGQEQTRQGEGGGRLTDEELQRRLREHLGDPDEDEGVHL</sequence>
<organism evidence="2 3">
    <name type="scientific">Viridothelium virens</name>
    <name type="common">Speckled blister lichen</name>
    <name type="synonym">Trypethelium virens</name>
    <dbReference type="NCBI Taxonomy" id="1048519"/>
    <lineage>
        <taxon>Eukaryota</taxon>
        <taxon>Fungi</taxon>
        <taxon>Dikarya</taxon>
        <taxon>Ascomycota</taxon>
        <taxon>Pezizomycotina</taxon>
        <taxon>Dothideomycetes</taxon>
        <taxon>Dothideomycetes incertae sedis</taxon>
        <taxon>Trypetheliales</taxon>
        <taxon>Trypetheliaceae</taxon>
        <taxon>Viridothelium</taxon>
    </lineage>
</organism>